<evidence type="ECO:0000259" key="8">
    <source>
        <dbReference type="Pfam" id="PF00122"/>
    </source>
</evidence>
<keyword evidence="3" id="KW-0547">Nucleotide-binding</keyword>
<keyword evidence="10" id="KW-1185">Reference proteome</keyword>
<dbReference type="EMBL" id="JANBQF010001046">
    <property type="protein sequence ID" value="KAJ1998193.1"/>
    <property type="molecule type" value="Genomic_DNA"/>
</dbReference>
<dbReference type="PANTHER" id="PTHR45630">
    <property type="entry name" value="CATION-TRANSPORTING ATPASE-RELATED"/>
    <property type="match status" value="1"/>
</dbReference>
<feature type="transmembrane region" description="Helical" evidence="7">
    <location>
        <begin position="494"/>
        <end position="512"/>
    </location>
</feature>
<sequence>NSVNVHGDVCPLLDRAGLSCPLLCVRDFGNCPAAIKPASCGAGQQLCDDGSCHDSCDGVTNPCLCGFSSSAVTNVYKSCPAYDSTVVVRNYNPSIKGQQIEFACAQAWGVISRNSTIDDGSGIAAWISNATDPMLWNSCPTPQEPKLSFKENFCLAFYGVIAAEIALYLMWHIYKSIRERHAASLRQVCSTRPTTTVAANGVTSELDKNTAGLDSLNSGKHNLYSDPLDAKLGVALTPERAGTNPKGMRDAKNSAAALPDGMMLLRGFDANPAGAALYYLALLSTAGWLVLLAVIVADYYGAVKGGVAYGLLASSNTSMYVFVFVWHLGGLWMIAMLACMSKLRNYFRIECALPAAHVVQVEQRQAEVILMEGEHNQLTDLVNRARDALTGRFHLDISAETCRMQRLPIGSSGASSDPSALCSFIEYRCTRYVLDERTGVFQSHLFSLGSNHRELLANRGGLCSAEAMHRGSHIGENFIRVAVPSAPLALLQEFFSFFYLYQLMCMWVWFYFNYYKMALVQFGVIIISAFIKVAIRLRSEHKVKSLAEHKSECRARRDGQWITLNTADLVPGDVVAVQAGMDVMCDGCVLQGEVVVDESSLTGEAMPVRKLPLKEDTIPYEAAGAGKIYSVFAGTRVLQCTGSLAALSSQSQPTLL</sequence>
<evidence type="ECO:0000256" key="1">
    <source>
        <dbReference type="ARBA" id="ARBA00004141"/>
    </source>
</evidence>
<evidence type="ECO:0000256" key="7">
    <source>
        <dbReference type="SAM" id="Phobius"/>
    </source>
</evidence>
<dbReference type="Proteomes" id="UP001150907">
    <property type="component" value="Unassembled WGS sequence"/>
</dbReference>
<proteinExistence type="predicted"/>
<dbReference type="GO" id="GO:0046872">
    <property type="term" value="F:metal ion binding"/>
    <property type="evidence" value="ECO:0007669"/>
    <property type="project" value="UniProtKB-KW"/>
</dbReference>
<comment type="caution">
    <text evidence="9">The sequence shown here is derived from an EMBL/GenBank/DDBJ whole genome shotgun (WGS) entry which is preliminary data.</text>
</comment>
<evidence type="ECO:0000256" key="2">
    <source>
        <dbReference type="ARBA" id="ARBA00022723"/>
    </source>
</evidence>
<dbReference type="GO" id="GO:0140358">
    <property type="term" value="F:P-type transmembrane transporter activity"/>
    <property type="evidence" value="ECO:0007669"/>
    <property type="project" value="InterPro"/>
</dbReference>
<feature type="transmembrane region" description="Helical" evidence="7">
    <location>
        <begin position="276"/>
        <end position="297"/>
    </location>
</feature>
<feature type="transmembrane region" description="Helical" evidence="7">
    <location>
        <begin position="317"/>
        <end position="339"/>
    </location>
</feature>
<dbReference type="InterPro" id="IPR059000">
    <property type="entry name" value="ATPase_P-type_domA"/>
</dbReference>
<keyword evidence="7" id="KW-1133">Transmembrane helix</keyword>
<keyword evidence="6" id="KW-1278">Translocase</keyword>
<feature type="non-terminal residue" evidence="9">
    <location>
        <position position="656"/>
    </location>
</feature>
<keyword evidence="7" id="KW-0472">Membrane</keyword>
<evidence type="ECO:0000256" key="6">
    <source>
        <dbReference type="ARBA" id="ARBA00022967"/>
    </source>
</evidence>
<dbReference type="GO" id="GO:0019829">
    <property type="term" value="F:ATPase-coupled monoatomic cation transmembrane transporter activity"/>
    <property type="evidence" value="ECO:0007669"/>
    <property type="project" value="TreeGrafter"/>
</dbReference>
<dbReference type="Gene3D" id="2.70.150.10">
    <property type="entry name" value="Calcium-transporting ATPase, cytoplasmic transduction domain A"/>
    <property type="match status" value="1"/>
</dbReference>
<feature type="transmembrane region" description="Helical" evidence="7">
    <location>
        <begin position="518"/>
        <end position="535"/>
    </location>
</feature>
<evidence type="ECO:0000313" key="9">
    <source>
        <dbReference type="EMBL" id="KAJ1998193.1"/>
    </source>
</evidence>
<gene>
    <name evidence="9" type="ORF">H4R26_005549</name>
</gene>
<keyword evidence="2" id="KW-0479">Metal-binding</keyword>
<dbReference type="AlphaFoldDB" id="A0A9W8B7E8"/>
<evidence type="ECO:0000256" key="3">
    <source>
        <dbReference type="ARBA" id="ARBA00022741"/>
    </source>
</evidence>
<protein>
    <recommendedName>
        <fullName evidence="8">P-type ATPase A domain-containing protein</fullName>
    </recommendedName>
</protein>
<accession>A0A9W8B7E8</accession>
<dbReference type="Pfam" id="PF00122">
    <property type="entry name" value="E1-E2_ATPase"/>
    <property type="match status" value="1"/>
</dbReference>
<dbReference type="InterPro" id="IPR008250">
    <property type="entry name" value="ATPase_P-typ_transduc_dom_A_sf"/>
</dbReference>
<dbReference type="InterPro" id="IPR023298">
    <property type="entry name" value="ATPase_P-typ_TM_dom_sf"/>
</dbReference>
<feature type="non-terminal residue" evidence="9">
    <location>
        <position position="1"/>
    </location>
</feature>
<keyword evidence="4" id="KW-0067">ATP-binding</keyword>
<feature type="transmembrane region" description="Helical" evidence="7">
    <location>
        <begin position="155"/>
        <end position="174"/>
    </location>
</feature>
<evidence type="ECO:0000256" key="5">
    <source>
        <dbReference type="ARBA" id="ARBA00022842"/>
    </source>
</evidence>
<keyword evidence="5" id="KW-0460">Magnesium</keyword>
<organism evidence="9 10">
    <name type="scientific">Coemansia thaxteri</name>
    <dbReference type="NCBI Taxonomy" id="2663907"/>
    <lineage>
        <taxon>Eukaryota</taxon>
        <taxon>Fungi</taxon>
        <taxon>Fungi incertae sedis</taxon>
        <taxon>Zoopagomycota</taxon>
        <taxon>Kickxellomycotina</taxon>
        <taxon>Kickxellomycetes</taxon>
        <taxon>Kickxellales</taxon>
        <taxon>Kickxellaceae</taxon>
        <taxon>Coemansia</taxon>
    </lineage>
</organism>
<dbReference type="PANTHER" id="PTHR45630:SF11">
    <property type="entry name" value="CATION-TRANSPORTING P-TYPE ATPASE N-TERMINAL DOMAIN-CONTAINING PROTEIN"/>
    <property type="match status" value="1"/>
</dbReference>
<evidence type="ECO:0000313" key="10">
    <source>
        <dbReference type="Proteomes" id="UP001150907"/>
    </source>
</evidence>
<name>A0A9W8B7E8_9FUNG</name>
<dbReference type="SUPFAM" id="SSF81665">
    <property type="entry name" value="Calcium ATPase, transmembrane domain M"/>
    <property type="match status" value="1"/>
</dbReference>
<dbReference type="OrthoDB" id="48943at2759"/>
<reference evidence="9" key="1">
    <citation type="submission" date="2022-07" db="EMBL/GenBank/DDBJ databases">
        <title>Phylogenomic reconstructions and comparative analyses of Kickxellomycotina fungi.</title>
        <authorList>
            <person name="Reynolds N.K."/>
            <person name="Stajich J.E."/>
            <person name="Barry K."/>
            <person name="Grigoriev I.V."/>
            <person name="Crous P."/>
            <person name="Smith M.E."/>
        </authorList>
    </citation>
    <scope>NUCLEOTIDE SEQUENCE</scope>
    <source>
        <strain evidence="9">IMI 214461</strain>
    </source>
</reference>
<dbReference type="GO" id="GO:0016020">
    <property type="term" value="C:membrane"/>
    <property type="evidence" value="ECO:0007669"/>
    <property type="project" value="UniProtKB-SubCell"/>
</dbReference>
<evidence type="ECO:0000256" key="4">
    <source>
        <dbReference type="ARBA" id="ARBA00022840"/>
    </source>
</evidence>
<comment type="subcellular location">
    <subcellularLocation>
        <location evidence="1">Membrane</location>
        <topology evidence="1">Multi-pass membrane protein</topology>
    </subcellularLocation>
</comment>
<dbReference type="SUPFAM" id="SSF81653">
    <property type="entry name" value="Calcium ATPase, transduction domain A"/>
    <property type="match status" value="1"/>
</dbReference>
<keyword evidence="7" id="KW-0812">Transmembrane</keyword>
<feature type="domain" description="P-type ATPase A" evidence="8">
    <location>
        <begin position="550"/>
        <end position="647"/>
    </location>
</feature>
<dbReference type="InterPro" id="IPR006544">
    <property type="entry name" value="P-type_TPase_V"/>
</dbReference>
<dbReference type="GO" id="GO:0005524">
    <property type="term" value="F:ATP binding"/>
    <property type="evidence" value="ECO:0007669"/>
    <property type="project" value="UniProtKB-KW"/>
</dbReference>